<reference evidence="2" key="1">
    <citation type="submission" date="2016-04" db="EMBL/GenBank/DDBJ databases">
        <authorList>
            <person name="Evans L.H."/>
            <person name="Alamgir A."/>
            <person name="Owens N."/>
            <person name="Weber N.D."/>
            <person name="Virtaneva K."/>
            <person name="Barbian K."/>
            <person name="Babar A."/>
            <person name="Rosenke K."/>
        </authorList>
    </citation>
    <scope>NUCLEOTIDE SEQUENCE</scope>
    <source>
        <strain evidence="2">86-2</strain>
    </source>
</reference>
<organism evidence="2">
    <name type="scientific">uncultured Dysgonomonas sp</name>
    <dbReference type="NCBI Taxonomy" id="206096"/>
    <lineage>
        <taxon>Bacteria</taxon>
        <taxon>Pseudomonadati</taxon>
        <taxon>Bacteroidota</taxon>
        <taxon>Bacteroidia</taxon>
        <taxon>Bacteroidales</taxon>
        <taxon>Dysgonomonadaceae</taxon>
        <taxon>Dysgonomonas</taxon>
        <taxon>environmental samples</taxon>
    </lineage>
</organism>
<dbReference type="PROSITE" id="PS51257">
    <property type="entry name" value="PROKAR_LIPOPROTEIN"/>
    <property type="match status" value="1"/>
</dbReference>
<evidence type="ECO:0000313" key="2">
    <source>
        <dbReference type="EMBL" id="SBV95017.1"/>
    </source>
</evidence>
<dbReference type="RefSeq" id="WP_296947449.1">
    <property type="nucleotide sequence ID" value="NZ_LT599021.1"/>
</dbReference>
<accession>A0A212J6G6</accession>
<name>A0A212J6G6_9BACT</name>
<proteinExistence type="predicted"/>
<feature type="chain" id="PRO_5013347126" description="Outer membrane efflux protein" evidence="1">
    <location>
        <begin position="22"/>
        <end position="243"/>
    </location>
</feature>
<evidence type="ECO:0008006" key="3">
    <source>
        <dbReference type="Google" id="ProtNLM"/>
    </source>
</evidence>
<evidence type="ECO:0000256" key="1">
    <source>
        <dbReference type="SAM" id="SignalP"/>
    </source>
</evidence>
<dbReference type="EMBL" id="FLUL01000001">
    <property type="protein sequence ID" value="SBV95017.1"/>
    <property type="molecule type" value="Genomic_DNA"/>
</dbReference>
<dbReference type="Gene3D" id="1.20.1600.10">
    <property type="entry name" value="Outer membrane efflux proteins (OEP)"/>
    <property type="match status" value="1"/>
</dbReference>
<sequence length="243" mass="28213">MKLKLVIITFFLFSCSISLLAQDITVLKPKDYLDFQLPPISVLYENAKASPILSYYEKKKQANKSLMDSEKKRWLNFIKLITNYQYGIVGNNTTFSDTNTPMFYQYSGNKQSWYNFGISVSIPLDEIFDRKNKLRKQRLEMEATDFEKEKSYDEQKIRIAAMYSLVMRELSLIKIKSEALLFTETQLKLSETDFINGNITIQELGQQKSAYTIAASEYEITKADLNSYLLQLEILAKTKIISK</sequence>
<gene>
    <name evidence="2" type="ORF">KL86DYS2_10833</name>
</gene>
<protein>
    <recommendedName>
        <fullName evidence="3">Outer membrane efflux protein</fullName>
    </recommendedName>
</protein>
<keyword evidence="1" id="KW-0732">Signal</keyword>
<feature type="signal peptide" evidence="1">
    <location>
        <begin position="1"/>
        <end position="21"/>
    </location>
</feature>
<dbReference type="SUPFAM" id="SSF56954">
    <property type="entry name" value="Outer membrane efflux proteins (OEP)"/>
    <property type="match status" value="1"/>
</dbReference>
<dbReference type="GO" id="GO:0015562">
    <property type="term" value="F:efflux transmembrane transporter activity"/>
    <property type="evidence" value="ECO:0007669"/>
    <property type="project" value="InterPro"/>
</dbReference>
<dbReference type="AlphaFoldDB" id="A0A212J6G6"/>